<evidence type="ECO:0000259" key="7">
    <source>
        <dbReference type="Pfam" id="PF02525"/>
    </source>
</evidence>
<keyword evidence="2 6" id="KW-0288">FMN</keyword>
<dbReference type="InterPro" id="IPR003680">
    <property type="entry name" value="Flavodoxin_fold"/>
</dbReference>
<dbReference type="InterPro" id="IPR029039">
    <property type="entry name" value="Flavoprotein-like_sf"/>
</dbReference>
<comment type="caution">
    <text evidence="8">The sequence shown here is derived from an EMBL/GenBank/DDBJ whole genome shotgun (WGS) entry which is preliminary data.</text>
</comment>
<dbReference type="EMBL" id="BAABIS010000001">
    <property type="protein sequence ID" value="GAA4873836.1"/>
    <property type="molecule type" value="Genomic_DNA"/>
</dbReference>
<dbReference type="EC" id="1.7.1.17" evidence="6"/>
<comment type="catalytic activity">
    <reaction evidence="6">
        <text>2 a quinone + NADH + H(+) = 2 a 1,4-benzosemiquinone + NAD(+)</text>
        <dbReference type="Rhea" id="RHEA:65952"/>
        <dbReference type="ChEBI" id="CHEBI:15378"/>
        <dbReference type="ChEBI" id="CHEBI:57540"/>
        <dbReference type="ChEBI" id="CHEBI:57945"/>
        <dbReference type="ChEBI" id="CHEBI:132124"/>
        <dbReference type="ChEBI" id="CHEBI:134225"/>
    </reaction>
</comment>
<evidence type="ECO:0000256" key="1">
    <source>
        <dbReference type="ARBA" id="ARBA00022630"/>
    </source>
</evidence>
<comment type="function">
    <text evidence="6">Quinone reductase that provides resistance to thiol-specific stress caused by electrophilic quinones.</text>
</comment>
<evidence type="ECO:0000256" key="6">
    <source>
        <dbReference type="HAMAP-Rule" id="MF_01216"/>
    </source>
</evidence>
<gene>
    <name evidence="6" type="primary">azoR</name>
    <name evidence="8" type="ORF">GCM10023235_61290</name>
</gene>
<evidence type="ECO:0000256" key="2">
    <source>
        <dbReference type="ARBA" id="ARBA00022643"/>
    </source>
</evidence>
<keyword evidence="9" id="KW-1185">Reference proteome</keyword>
<dbReference type="RefSeq" id="WP_345700135.1">
    <property type="nucleotide sequence ID" value="NZ_BAABIS010000001.1"/>
</dbReference>
<comment type="catalytic activity">
    <reaction evidence="5">
        <text>N,N-dimethyl-1,4-phenylenediamine + anthranilate + 2 NAD(+) = 2-(4-dimethylaminophenyl)diazenylbenzoate + 2 NADH + 2 H(+)</text>
        <dbReference type="Rhea" id="RHEA:55872"/>
        <dbReference type="ChEBI" id="CHEBI:15378"/>
        <dbReference type="ChEBI" id="CHEBI:15783"/>
        <dbReference type="ChEBI" id="CHEBI:16567"/>
        <dbReference type="ChEBI" id="CHEBI:57540"/>
        <dbReference type="ChEBI" id="CHEBI:57945"/>
        <dbReference type="ChEBI" id="CHEBI:71579"/>
        <dbReference type="EC" id="1.7.1.17"/>
    </reaction>
    <physiologicalReaction direction="right-to-left" evidence="5">
        <dbReference type="Rhea" id="RHEA:55874"/>
    </physiologicalReaction>
</comment>
<feature type="binding site" evidence="6">
    <location>
        <position position="10"/>
    </location>
    <ligand>
        <name>FMN</name>
        <dbReference type="ChEBI" id="CHEBI:58210"/>
    </ligand>
</feature>
<proteinExistence type="inferred from homology"/>
<dbReference type="SUPFAM" id="SSF52218">
    <property type="entry name" value="Flavoproteins"/>
    <property type="match status" value="1"/>
</dbReference>
<name>A0ABP9ECI8_9ACTN</name>
<reference evidence="9" key="1">
    <citation type="journal article" date="2019" name="Int. J. Syst. Evol. Microbiol.">
        <title>The Global Catalogue of Microorganisms (GCM) 10K type strain sequencing project: providing services to taxonomists for standard genome sequencing and annotation.</title>
        <authorList>
            <consortium name="The Broad Institute Genomics Platform"/>
            <consortium name="The Broad Institute Genome Sequencing Center for Infectious Disease"/>
            <person name="Wu L."/>
            <person name="Ma J."/>
        </authorList>
    </citation>
    <scope>NUCLEOTIDE SEQUENCE [LARGE SCALE GENOMIC DNA]</scope>
    <source>
        <strain evidence="9">JCM 13006</strain>
    </source>
</reference>
<feature type="domain" description="Flavodoxin-like fold" evidence="7">
    <location>
        <begin position="3"/>
        <end position="178"/>
    </location>
</feature>
<feature type="binding site" evidence="6">
    <location>
        <begin position="106"/>
        <end position="109"/>
    </location>
    <ligand>
        <name>FMN</name>
        <dbReference type="ChEBI" id="CHEBI:58210"/>
    </ligand>
</feature>
<protein>
    <recommendedName>
        <fullName evidence="6">FMN dependent NADH:quinone oxidoreductase</fullName>
        <ecNumber evidence="6">1.6.5.-</ecNumber>
    </recommendedName>
    <alternativeName>
        <fullName evidence="6">Azo-dye reductase</fullName>
    </alternativeName>
    <alternativeName>
        <fullName evidence="6">FMN-dependent NADH-azo compound oxidoreductase</fullName>
    </alternativeName>
    <alternativeName>
        <fullName evidence="6">FMN-dependent NADH-azoreductase</fullName>
        <ecNumber evidence="6">1.7.1.17</ecNumber>
    </alternativeName>
</protein>
<comment type="caution">
    <text evidence="6">Lacks conserved residue(s) required for the propagation of feature annotation.</text>
</comment>
<dbReference type="Pfam" id="PF02525">
    <property type="entry name" value="Flavodoxin_2"/>
    <property type="match status" value="1"/>
</dbReference>
<evidence type="ECO:0000256" key="3">
    <source>
        <dbReference type="ARBA" id="ARBA00023002"/>
    </source>
</evidence>
<comment type="cofactor">
    <cofactor evidence="6">
        <name>FMN</name>
        <dbReference type="ChEBI" id="CHEBI:58210"/>
    </cofactor>
    <text evidence="6">Binds 1 FMN per subunit.</text>
</comment>
<evidence type="ECO:0000256" key="4">
    <source>
        <dbReference type="ARBA" id="ARBA00023027"/>
    </source>
</evidence>
<sequence length="221" mass="23772">MPRLLHLNSSARTDSVTRRLGAAFVRAWREAGGGAVVHRDLAAEPVPPIGAGWTGICDTLLREGITEIARYPEAVRGPEQRRAWAVVAPLLAELTAADVVLIGAPMYNFGVPAALKAWIDQVTFPKMVLAPRRFVVLSARGGAYGPGTPREPFDHQGRYLLDFFRGHYAVEDGRLIGAELVNATVDPALAARLPQHRDSAARALEQADALARELAAAGREG</sequence>
<dbReference type="Proteomes" id="UP001501752">
    <property type="component" value="Unassembled WGS sequence"/>
</dbReference>
<comment type="similarity">
    <text evidence="6">Belongs to the azoreductase type 1 family.</text>
</comment>
<evidence type="ECO:0000313" key="9">
    <source>
        <dbReference type="Proteomes" id="UP001501752"/>
    </source>
</evidence>
<keyword evidence="1 6" id="KW-0285">Flavoprotein</keyword>
<dbReference type="HAMAP" id="MF_01216">
    <property type="entry name" value="Azoreductase_type1"/>
    <property type="match status" value="1"/>
</dbReference>
<keyword evidence="3 6" id="KW-0560">Oxidoreductase</keyword>
<comment type="function">
    <text evidence="6">Also exhibits azoreductase activity. Catalyzes the reductive cleavage of the azo bond in aromatic azo compounds to the corresponding amines.</text>
</comment>
<dbReference type="InterPro" id="IPR023048">
    <property type="entry name" value="NADH:quinone_OxRdtase_FMN_depd"/>
</dbReference>
<keyword evidence="4 6" id="KW-0520">NAD</keyword>
<evidence type="ECO:0000313" key="8">
    <source>
        <dbReference type="EMBL" id="GAA4873836.1"/>
    </source>
</evidence>
<organism evidence="8 9">
    <name type="scientific">Kitasatospora terrestris</name>
    <dbReference type="NCBI Taxonomy" id="258051"/>
    <lineage>
        <taxon>Bacteria</taxon>
        <taxon>Bacillati</taxon>
        <taxon>Actinomycetota</taxon>
        <taxon>Actinomycetes</taxon>
        <taxon>Kitasatosporales</taxon>
        <taxon>Streptomycetaceae</taxon>
        <taxon>Kitasatospora</taxon>
    </lineage>
</organism>
<dbReference type="PANTHER" id="PTHR43741:SF4">
    <property type="entry name" value="FMN-DEPENDENT NADH:QUINONE OXIDOREDUCTASE"/>
    <property type="match status" value="1"/>
</dbReference>
<evidence type="ECO:0000256" key="5">
    <source>
        <dbReference type="ARBA" id="ARBA00048542"/>
    </source>
</evidence>
<comment type="subunit">
    <text evidence="6">Homodimer.</text>
</comment>
<dbReference type="Gene3D" id="3.40.50.360">
    <property type="match status" value="1"/>
</dbReference>
<dbReference type="InterPro" id="IPR050104">
    <property type="entry name" value="FMN-dep_NADH:Q_OxRdtase_AzoR1"/>
</dbReference>
<accession>A0ABP9ECI8</accession>
<dbReference type="PANTHER" id="PTHR43741">
    <property type="entry name" value="FMN-DEPENDENT NADH-AZOREDUCTASE 1"/>
    <property type="match status" value="1"/>
</dbReference>
<dbReference type="EC" id="1.6.5.-" evidence="6"/>